<accession>A0A1I6NS19</accession>
<organism evidence="1 2">
    <name type="scientific">Sphingobacterium wenxiniae</name>
    <dbReference type="NCBI Taxonomy" id="683125"/>
    <lineage>
        <taxon>Bacteria</taxon>
        <taxon>Pseudomonadati</taxon>
        <taxon>Bacteroidota</taxon>
        <taxon>Sphingobacteriia</taxon>
        <taxon>Sphingobacteriales</taxon>
        <taxon>Sphingobacteriaceae</taxon>
        <taxon>Sphingobacterium</taxon>
    </lineage>
</organism>
<evidence type="ECO:0000313" key="2">
    <source>
        <dbReference type="Proteomes" id="UP000198785"/>
    </source>
</evidence>
<reference evidence="1 2" key="1">
    <citation type="submission" date="2016-10" db="EMBL/GenBank/DDBJ databases">
        <authorList>
            <person name="de Groot N.N."/>
        </authorList>
    </citation>
    <scope>NUCLEOTIDE SEQUENCE [LARGE SCALE GENOMIC DNA]</scope>
    <source>
        <strain evidence="1 2">DSM 22789</strain>
    </source>
</reference>
<sequence length="65" mass="7772">MRYLKFPYPNKSMRNHNMDCLYILLVYNSPLHKKLNKKEGDILFAFSIKATFSKVKKNMLNKSFI</sequence>
<dbReference type="Proteomes" id="UP000198785">
    <property type="component" value="Unassembled WGS sequence"/>
</dbReference>
<protein>
    <submittedName>
        <fullName evidence="1">Uncharacterized protein</fullName>
    </submittedName>
</protein>
<evidence type="ECO:0000313" key="1">
    <source>
        <dbReference type="EMBL" id="SFS30669.1"/>
    </source>
</evidence>
<proteinExistence type="predicted"/>
<gene>
    <name evidence="1" type="ORF">SAMN05660206_10146</name>
</gene>
<dbReference type="AlphaFoldDB" id="A0A1I6NS19"/>
<dbReference type="STRING" id="683125.SAMN05660206_10146"/>
<dbReference type="EMBL" id="FOZZ01000001">
    <property type="protein sequence ID" value="SFS30669.1"/>
    <property type="molecule type" value="Genomic_DNA"/>
</dbReference>
<name>A0A1I6NS19_9SPHI</name>
<keyword evidence="2" id="KW-1185">Reference proteome</keyword>